<reference evidence="5" key="1">
    <citation type="journal article" date="2005" name="Environ. Microbiol.">
        <title>Genetic and functional properties of uncultivated thermophilic crenarchaeotes from a subsurface gold mine as revealed by analysis of genome fragments.</title>
        <authorList>
            <person name="Nunoura T."/>
            <person name="Hirayama H."/>
            <person name="Takami H."/>
            <person name="Oida H."/>
            <person name="Nishi S."/>
            <person name="Shimamura S."/>
            <person name="Suzuki Y."/>
            <person name="Inagaki F."/>
            <person name="Takai K."/>
            <person name="Nealson K.H."/>
            <person name="Horikoshi K."/>
        </authorList>
    </citation>
    <scope>NUCLEOTIDE SEQUENCE</scope>
</reference>
<gene>
    <name evidence="5" type="ORF">HGMM_F03H09C39</name>
</gene>
<dbReference type="Pfam" id="PF00496">
    <property type="entry name" value="SBP_bac_5"/>
    <property type="match status" value="1"/>
</dbReference>
<accession>H5S9Z4</accession>
<dbReference type="GO" id="GO:0015833">
    <property type="term" value="P:peptide transport"/>
    <property type="evidence" value="ECO:0007669"/>
    <property type="project" value="TreeGrafter"/>
</dbReference>
<dbReference type="PANTHER" id="PTHR30290">
    <property type="entry name" value="PERIPLASMIC BINDING COMPONENT OF ABC TRANSPORTER"/>
    <property type="match status" value="1"/>
</dbReference>
<evidence type="ECO:0000256" key="2">
    <source>
        <dbReference type="ARBA" id="ARBA00022448"/>
    </source>
</evidence>
<dbReference type="InterPro" id="IPR023765">
    <property type="entry name" value="SBP_5_CS"/>
</dbReference>
<dbReference type="SUPFAM" id="SSF53850">
    <property type="entry name" value="Periplasmic binding protein-like II"/>
    <property type="match status" value="1"/>
</dbReference>
<sequence length="819" mass="88103">MKKFAIFLVAVAVLVPTVVFVGLAQPKCIPNCSENPKVMDRQPIEASAEFKNGTVQAGGLKPIDLDPNQEVTFGLPSGTKTVAITAGEGDLTYTLTKVVGTGARATRTKVADGVVAAKQSVTVNVPAFDRAKQESMELAVTAGSKKTSVTLVFQGAPADETVLPRVAVELEIANNGPAEINYEVKDALNRTVKNAGKDVKGAVKAGEKAVVGIEESLGPNRVLQISTKGNANVDVKIFFEQIPQAAEIGKGIYATTSIARPRTLNPITATDTASTLITDRLHDTLLDGPVGAETGAIAEAFEVTPDRKTATYTLRKGVKFSDGTPITTEDVRFTFENLIYPKDIATSTRDVLFCAGGKDLPTIKVIDERKISFTCDKPAADVPHPTVGFIEILSKKNILKLAPNVEKSPKDFNNVYGVNTKPEDIVGAGPFKLSKIDPNAVVEFVRNPFTFRVDEKGNQLPYIAGIRILLAPTQGQELALQQFRNGQTDFLGPRPADIAILQSDKAAGRLPINDDIDSGQAVFGTEFWVVSWTTKNPTLRAAFANKQVRFAFSHASDRASIVKNIRLGLGTEIFSQYSVPSPFHIERPGQKADVLARWEQAKKRFDLAKAAKILDDLGIKDTNGDGIRDIPANFANDFGPQNNPAGPFKFELNTNVGNTLREEQIKLLASDLKKIGIEVTAVPKDFAALVDQLTVGDYEAILIGLTGGSSAASGINVYTCDGNLHFWNVNAGAGCANATEDEKKLDALYRQLADETDEAKLRELADEAQFVFANHLPYIPLTVGNGLAAFRTDTIRNHGRAPLGNQLMLFCKGGRCRGG</sequence>
<dbReference type="EMBL" id="AP011644">
    <property type="protein sequence ID" value="BAL52980.1"/>
    <property type="molecule type" value="Genomic_DNA"/>
</dbReference>
<dbReference type="InterPro" id="IPR000914">
    <property type="entry name" value="SBP_5_dom"/>
</dbReference>
<keyword evidence="3" id="KW-0732">Signal</keyword>
<evidence type="ECO:0000259" key="4">
    <source>
        <dbReference type="Pfam" id="PF00496"/>
    </source>
</evidence>
<evidence type="ECO:0000256" key="1">
    <source>
        <dbReference type="ARBA" id="ARBA00005695"/>
    </source>
</evidence>
<proteinExistence type="inferred from homology"/>
<protein>
    <submittedName>
        <fullName evidence="5">Dipeptide transport system substrate-binding protein</fullName>
    </submittedName>
</protein>
<dbReference type="InterPro" id="IPR039424">
    <property type="entry name" value="SBP_5"/>
</dbReference>
<dbReference type="Gene3D" id="3.10.105.10">
    <property type="entry name" value="Dipeptide-binding Protein, Domain 3"/>
    <property type="match status" value="1"/>
</dbReference>
<dbReference type="PROSITE" id="PS01040">
    <property type="entry name" value="SBP_BACTERIAL_5"/>
    <property type="match status" value="1"/>
</dbReference>
<name>H5S9Z4_9BACT</name>
<evidence type="ECO:0000256" key="3">
    <source>
        <dbReference type="ARBA" id="ARBA00022729"/>
    </source>
</evidence>
<dbReference type="PANTHER" id="PTHR30290:SF9">
    <property type="entry name" value="OLIGOPEPTIDE-BINDING PROTEIN APPA"/>
    <property type="match status" value="1"/>
</dbReference>
<reference evidence="5" key="2">
    <citation type="journal article" date="2012" name="PLoS ONE">
        <title>A Deeply Branching Thermophilic Bacterium with an Ancient Acetyl-CoA Pathway Dominates a Subsurface Ecosystem.</title>
        <authorList>
            <person name="Takami H."/>
            <person name="Noguchi H."/>
            <person name="Takaki Y."/>
            <person name="Uchiyama I."/>
            <person name="Toyoda A."/>
            <person name="Nishi S."/>
            <person name="Chee G.-J."/>
            <person name="Arai W."/>
            <person name="Nunoura T."/>
            <person name="Itoh T."/>
            <person name="Hattori M."/>
            <person name="Takai K."/>
        </authorList>
    </citation>
    <scope>NUCLEOTIDE SEQUENCE</scope>
</reference>
<comment type="similarity">
    <text evidence="1">Belongs to the bacterial solute-binding protein 5 family.</text>
</comment>
<evidence type="ECO:0000313" key="5">
    <source>
        <dbReference type="EMBL" id="BAL52980.1"/>
    </source>
</evidence>
<feature type="domain" description="Solute-binding protein family 5" evidence="4">
    <location>
        <begin position="295"/>
        <end position="712"/>
    </location>
</feature>
<dbReference type="Gene3D" id="3.40.190.10">
    <property type="entry name" value="Periplasmic binding protein-like II"/>
    <property type="match status" value="1"/>
</dbReference>
<dbReference type="GO" id="GO:1904680">
    <property type="term" value="F:peptide transmembrane transporter activity"/>
    <property type="evidence" value="ECO:0007669"/>
    <property type="project" value="TreeGrafter"/>
</dbReference>
<organism evidence="5">
    <name type="scientific">uncultured Acetothermia bacterium</name>
    <dbReference type="NCBI Taxonomy" id="236499"/>
    <lineage>
        <taxon>Bacteria</taxon>
        <taxon>Candidatus Bipolaricaulota</taxon>
        <taxon>environmental samples</taxon>
    </lineage>
</organism>
<keyword evidence="2" id="KW-0813">Transport</keyword>
<dbReference type="AlphaFoldDB" id="H5S9Z4"/>